<dbReference type="InterPro" id="IPR022029">
    <property type="entry name" value="YoaR-like_PG-bd"/>
</dbReference>
<feature type="transmembrane region" description="Helical" evidence="1">
    <location>
        <begin position="21"/>
        <end position="47"/>
    </location>
</feature>
<accession>I4EC99</accession>
<keyword evidence="4" id="KW-1185">Reference proteome</keyword>
<dbReference type="Pfam" id="PF12229">
    <property type="entry name" value="PG_binding_4"/>
    <property type="match status" value="3"/>
</dbReference>
<keyword evidence="1" id="KW-0472">Membrane</keyword>
<proteinExistence type="predicted"/>
<feature type="domain" description="YoaR-like putative peptidoglycan binding" evidence="2">
    <location>
        <begin position="399"/>
        <end position="474"/>
    </location>
</feature>
<protein>
    <submittedName>
        <fullName evidence="3">VanW family protein</fullName>
    </submittedName>
</protein>
<dbReference type="EMBL" id="CAGS01000004">
    <property type="protein sequence ID" value="CCF82311.1"/>
    <property type="molecule type" value="Genomic_DNA"/>
</dbReference>
<name>I4EC99_9BACT</name>
<feature type="domain" description="YoaR-like putative peptidoglycan binding" evidence="2">
    <location>
        <begin position="273"/>
        <end position="344"/>
    </location>
</feature>
<keyword evidence="1" id="KW-1133">Transmembrane helix</keyword>
<dbReference type="InterPro" id="IPR052913">
    <property type="entry name" value="Glycopeptide_resist_protein"/>
</dbReference>
<evidence type="ECO:0000313" key="4">
    <source>
        <dbReference type="Proteomes" id="UP000004221"/>
    </source>
</evidence>
<dbReference type="PANTHER" id="PTHR35788:SF1">
    <property type="entry name" value="EXPORTED PROTEIN"/>
    <property type="match status" value="1"/>
</dbReference>
<gene>
    <name evidence="3" type="ORF">NITHO_1010007</name>
</gene>
<evidence type="ECO:0000313" key="3">
    <source>
        <dbReference type="EMBL" id="CCF82311.1"/>
    </source>
</evidence>
<feature type="domain" description="YoaR-like putative peptidoglycan binding" evidence="2">
    <location>
        <begin position="99"/>
        <end position="210"/>
    </location>
</feature>
<dbReference type="Proteomes" id="UP000004221">
    <property type="component" value="Unassembled WGS sequence"/>
</dbReference>
<dbReference type="PANTHER" id="PTHR35788">
    <property type="entry name" value="EXPORTED PROTEIN-RELATED"/>
    <property type="match status" value="1"/>
</dbReference>
<comment type="caution">
    <text evidence="3">The sequence shown here is derived from an EMBL/GenBank/DDBJ whole genome shotgun (WGS) entry which is preliminary data.</text>
</comment>
<dbReference type="InterPro" id="IPR007391">
    <property type="entry name" value="Vancomycin_resist_VanW"/>
</dbReference>
<reference evidence="3 4" key="1">
    <citation type="journal article" date="2012" name="ISME J.">
        <title>Nitrification expanded: discovery, physiology and genomics of a nitrite-oxidizing bacterium from the phylum Chloroflexi.</title>
        <authorList>
            <person name="Sorokin D.Y."/>
            <person name="Lucker S."/>
            <person name="Vejmelkova D."/>
            <person name="Kostrikina N.A."/>
            <person name="Kleerebezem R."/>
            <person name="Rijpstra W.I."/>
            <person name="Damste J.S."/>
            <person name="Le Paslier D."/>
            <person name="Muyzer G."/>
            <person name="Wagner M."/>
            <person name="van Loosdrecht M.C."/>
            <person name="Daims H."/>
        </authorList>
    </citation>
    <scope>NUCLEOTIDE SEQUENCE [LARGE SCALE GENOMIC DNA]</scope>
    <source>
        <strain evidence="4">none</strain>
    </source>
</reference>
<keyword evidence="1" id="KW-0812">Transmembrane</keyword>
<evidence type="ECO:0000259" key="2">
    <source>
        <dbReference type="Pfam" id="PF12229"/>
    </source>
</evidence>
<organism evidence="3 4">
    <name type="scientific">Nitrolancea hollandica Lb</name>
    <dbReference type="NCBI Taxonomy" id="1129897"/>
    <lineage>
        <taxon>Bacteria</taxon>
        <taxon>Pseudomonadati</taxon>
        <taxon>Thermomicrobiota</taxon>
        <taxon>Thermomicrobia</taxon>
        <taxon>Sphaerobacterales</taxon>
        <taxon>Sphaerobacterineae</taxon>
        <taxon>Sphaerobacteraceae</taxon>
        <taxon>Nitrolancea</taxon>
    </lineage>
</organism>
<sequence length="739" mass="78576">MLGEASQENPQVATRLQQFVLVIRPLLVTSAILAVVMLVLVVSLLFYGKTHGPTTFRGVHAAGIDLSGLTVAEAEQKITQRYQTYSAARVRLVSGGQQWDRSLKDLGVTFDPRVTAENAYNFGRSGNLWADSGAWLVSLLRGYTVVSAMTVNDEEVIDWLHRIAPSVTWPARDANYAFAGDGSLKIDPGAPGIGIDVPVTLQRIKSDIANLSTEGTTLAVIPVPQAITQEQLEPGLEKVDAMLGAPLALQHKGVRWEVAPDVLRGMLILNPESRDAKSVVKLDGDALAGYLGSIADQIKTSPRNASVVWSGGKFMIRPSAQGETLDAQATSTEVIKALSDGKHTVNVQVQTATPAIVDADTEDALRRARQYVEKPFQVTWTDGNAVIAPADLADAVKFTEQPEANPKLAVDIDPAKLGTILKTAAKQAEKPMKNADLRYYDGTVKVVSPEQAGIAIDVDQSTAAMMTALKSGTRTAQLIRKDVQPEVTAAMASSVVIRDTLTSAQTSYAGSVANRKFNVELAVSRVNGALIPPGGTFSFTGSVGAVDTQNGYKVGYGIVGASNGSVSTVPSVGGGICQVSTTTFQAVFWSGMPIVERNWHFYWIPLYGQPPSGLTGLDATVDTDVGLDFKFKNTTPNWLAVIASADGSTVRVELKGTNTGWNVHVDDPVVSNRVDADTKMVTRESSQLPAGSSVLVEHAEDGFDVAIRRVVSSGDSVLDDVTLHSHYAPSANVTLVGTG</sequence>
<dbReference type="Pfam" id="PF04294">
    <property type="entry name" value="VanW"/>
    <property type="match status" value="1"/>
</dbReference>
<evidence type="ECO:0000256" key="1">
    <source>
        <dbReference type="SAM" id="Phobius"/>
    </source>
</evidence>
<dbReference type="AlphaFoldDB" id="I4EC99"/>